<sequence>MTLSHLILQGGLWLTEVHFRQVMFVESAQGFVFLSGLMIGIVQGRRLLRKGEASMRASIRSRMIELWLWTIGLVFTALLARDLLPGGVEAWHNWLATARLDDPVRVFAILTLMFQPTFMDILPMYILFMAAAPMVLRWVMAGRWMLAVGAAALVWTACQLGVMQIFSIPLDQLLETGDKQGLRMAFDPMGWQLPFMAGVILGGLWVSGQIKWENLLGPRTRDLALVAGLFMLFFAPLRIATAHGLMPDAMLKVFAPFEQRSNFGPVYLLNFAAAAFLFAWLAIGGATAPQAWIRALSQGMRWFFTRPALCLLGRHSLHVYAWHVVLVYALRYIDASHSGGGVLVNTTLGLYVLALLWLPPLWRERARVPAAAPVAPPLIGPLPPQDARIEPSSRSR</sequence>
<organism evidence="2 3">
    <name type="scientific">Pseudooceanicola albus</name>
    <dbReference type="NCBI Taxonomy" id="2692189"/>
    <lineage>
        <taxon>Bacteria</taxon>
        <taxon>Pseudomonadati</taxon>
        <taxon>Pseudomonadota</taxon>
        <taxon>Alphaproteobacteria</taxon>
        <taxon>Rhodobacterales</taxon>
        <taxon>Paracoccaceae</taxon>
        <taxon>Pseudooceanicola</taxon>
    </lineage>
</organism>
<feature type="transmembrane region" description="Helical" evidence="1">
    <location>
        <begin position="339"/>
        <end position="358"/>
    </location>
</feature>
<evidence type="ECO:0000256" key="1">
    <source>
        <dbReference type="SAM" id="Phobius"/>
    </source>
</evidence>
<dbReference type="EMBL" id="WUMU01000013">
    <property type="protein sequence ID" value="MXN18573.1"/>
    <property type="molecule type" value="Genomic_DNA"/>
</dbReference>
<dbReference type="Proteomes" id="UP000477911">
    <property type="component" value="Unassembled WGS sequence"/>
</dbReference>
<name>A0A6L7G7C0_9RHOB</name>
<dbReference type="PIRSF" id="PIRSF028704">
    <property type="entry name" value="UPC028704"/>
    <property type="match status" value="1"/>
</dbReference>
<feature type="transmembrane region" description="Helical" evidence="1">
    <location>
        <begin position="266"/>
        <end position="288"/>
    </location>
</feature>
<keyword evidence="1" id="KW-0812">Transmembrane</keyword>
<comment type="caution">
    <text evidence="2">The sequence shown here is derived from an EMBL/GenBank/DDBJ whole genome shotgun (WGS) entry which is preliminary data.</text>
</comment>
<dbReference type="Pfam" id="PF10129">
    <property type="entry name" value="OpgC_C"/>
    <property type="match status" value="1"/>
</dbReference>
<proteinExistence type="predicted"/>
<keyword evidence="1" id="KW-1133">Transmembrane helix</keyword>
<evidence type="ECO:0008006" key="4">
    <source>
        <dbReference type="Google" id="ProtNLM"/>
    </source>
</evidence>
<gene>
    <name evidence="2" type="ORF">GR170_12055</name>
</gene>
<feature type="transmembrane region" description="Helical" evidence="1">
    <location>
        <begin position="309"/>
        <end position="333"/>
    </location>
</feature>
<feature type="transmembrane region" description="Helical" evidence="1">
    <location>
        <begin position="144"/>
        <end position="169"/>
    </location>
</feature>
<reference evidence="2 3" key="1">
    <citation type="submission" date="2019-12" db="EMBL/GenBank/DDBJ databases">
        <authorList>
            <person name="Li M."/>
        </authorList>
    </citation>
    <scope>NUCLEOTIDE SEQUENCE [LARGE SCALE GENOMIC DNA]</scope>
    <source>
        <strain evidence="2 3">GBMRC 2024</strain>
    </source>
</reference>
<evidence type="ECO:0000313" key="2">
    <source>
        <dbReference type="EMBL" id="MXN18573.1"/>
    </source>
</evidence>
<evidence type="ECO:0000313" key="3">
    <source>
        <dbReference type="Proteomes" id="UP000477911"/>
    </source>
</evidence>
<dbReference type="PANTHER" id="PTHR38592">
    <property type="entry name" value="BLL4819 PROTEIN"/>
    <property type="match status" value="1"/>
</dbReference>
<accession>A0A6L7G7C0</accession>
<protein>
    <recommendedName>
        <fullName evidence="4">OpgC domain-containing protein</fullName>
    </recommendedName>
</protein>
<feature type="transmembrane region" description="Helical" evidence="1">
    <location>
        <begin position="63"/>
        <end position="84"/>
    </location>
</feature>
<dbReference type="PANTHER" id="PTHR38592:SF3">
    <property type="entry name" value="BLL4819 PROTEIN"/>
    <property type="match status" value="1"/>
</dbReference>
<feature type="transmembrane region" description="Helical" evidence="1">
    <location>
        <begin position="189"/>
        <end position="210"/>
    </location>
</feature>
<feature type="transmembrane region" description="Helical" evidence="1">
    <location>
        <begin position="22"/>
        <end position="42"/>
    </location>
</feature>
<dbReference type="AlphaFoldDB" id="A0A6L7G7C0"/>
<feature type="transmembrane region" description="Helical" evidence="1">
    <location>
        <begin position="104"/>
        <end position="132"/>
    </location>
</feature>
<keyword evidence="3" id="KW-1185">Reference proteome</keyword>
<feature type="transmembrane region" description="Helical" evidence="1">
    <location>
        <begin position="222"/>
        <end position="246"/>
    </location>
</feature>
<dbReference type="InterPro" id="IPR014550">
    <property type="entry name" value="UCP028704_OpgC"/>
</dbReference>
<keyword evidence="1" id="KW-0472">Membrane</keyword>